<dbReference type="EMBL" id="WJBH02000009">
    <property type="protein sequence ID" value="KAI9552945.1"/>
    <property type="molecule type" value="Genomic_DNA"/>
</dbReference>
<organism evidence="2 3">
    <name type="scientific">Daphnia sinensis</name>
    <dbReference type="NCBI Taxonomy" id="1820382"/>
    <lineage>
        <taxon>Eukaryota</taxon>
        <taxon>Metazoa</taxon>
        <taxon>Ecdysozoa</taxon>
        <taxon>Arthropoda</taxon>
        <taxon>Crustacea</taxon>
        <taxon>Branchiopoda</taxon>
        <taxon>Diplostraca</taxon>
        <taxon>Cladocera</taxon>
        <taxon>Anomopoda</taxon>
        <taxon>Daphniidae</taxon>
        <taxon>Daphnia</taxon>
        <taxon>Daphnia similis group</taxon>
    </lineage>
</organism>
<evidence type="ECO:0000313" key="3">
    <source>
        <dbReference type="Proteomes" id="UP000820818"/>
    </source>
</evidence>
<protein>
    <submittedName>
        <fullName evidence="2">Uncharacterized protein</fullName>
    </submittedName>
</protein>
<feature type="signal peptide" evidence="1">
    <location>
        <begin position="1"/>
        <end position="27"/>
    </location>
</feature>
<dbReference type="Proteomes" id="UP000820818">
    <property type="component" value="Linkage Group LG9"/>
</dbReference>
<feature type="chain" id="PRO_5042141482" evidence="1">
    <location>
        <begin position="28"/>
        <end position="135"/>
    </location>
</feature>
<accession>A0AAD5PS04</accession>
<comment type="caution">
    <text evidence="2">The sequence shown here is derived from an EMBL/GenBank/DDBJ whole genome shotgun (WGS) entry which is preliminary data.</text>
</comment>
<evidence type="ECO:0000313" key="2">
    <source>
        <dbReference type="EMBL" id="KAI9552945.1"/>
    </source>
</evidence>
<dbReference type="AlphaFoldDB" id="A0AAD5PS04"/>
<name>A0AAD5PS04_9CRUS</name>
<keyword evidence="3" id="KW-1185">Reference proteome</keyword>
<proteinExistence type="predicted"/>
<reference evidence="2 3" key="1">
    <citation type="submission" date="2022-05" db="EMBL/GenBank/DDBJ databases">
        <title>A multi-omics perspective on studying reproductive biology in Daphnia sinensis.</title>
        <authorList>
            <person name="Jia J."/>
        </authorList>
    </citation>
    <scope>NUCLEOTIDE SEQUENCE [LARGE SCALE GENOMIC DNA]</scope>
    <source>
        <strain evidence="2 3">WSL</strain>
    </source>
</reference>
<sequence>MKIHYLPQVVFLASIFVFATYSSVCHGLPTPEADPYRYKTAIDIRQAVVDWGKVETVDKPYYMGFPEENGKEGPTYPDTFFGAYRMNPNYRTEEEPLVLLLEQVPKQTPYSPIPYAVYYQLSADDVAIYDNGISY</sequence>
<evidence type="ECO:0000256" key="1">
    <source>
        <dbReference type="SAM" id="SignalP"/>
    </source>
</evidence>
<gene>
    <name evidence="2" type="ORF">GHT06_020830</name>
</gene>
<keyword evidence="1" id="KW-0732">Signal</keyword>